<proteinExistence type="predicted"/>
<evidence type="ECO:0000313" key="4">
    <source>
        <dbReference type="Proteomes" id="UP000253426"/>
    </source>
</evidence>
<reference evidence="3 4" key="1">
    <citation type="submission" date="2018-06" db="EMBL/GenBank/DDBJ databases">
        <title>Genomic Encyclopedia of Type Strains, Phase IV (KMG-IV): sequencing the most valuable type-strain genomes for metagenomic binning, comparative biology and taxonomic classification.</title>
        <authorList>
            <person name="Goeker M."/>
        </authorList>
    </citation>
    <scope>NUCLEOTIDE SEQUENCE [LARGE SCALE GENOMIC DNA]</scope>
    <source>
        <strain evidence="3 4">DSM 25532</strain>
    </source>
</reference>
<protein>
    <submittedName>
        <fullName evidence="3">Uncharacterized protein</fullName>
    </submittedName>
</protein>
<dbReference type="AlphaFoldDB" id="A0A366HT06"/>
<evidence type="ECO:0000256" key="2">
    <source>
        <dbReference type="SAM" id="Phobius"/>
    </source>
</evidence>
<keyword evidence="4" id="KW-1185">Reference proteome</keyword>
<keyword evidence="2" id="KW-1133">Transmembrane helix</keyword>
<accession>A0A366HT06</accession>
<sequence>MSFFRAWLVVGALWFGALTAESRAQSYIVPQFQWVTGGHTPNPGFMVYQYRIRNLGTGVIGAGGTQLGLSNNNGQTVNVGAQTGTPFELIIGYAPGTGSDGSQFVPLESKFAVLQGSGQTPVHADYTTTGPVLDYNRDDIRKQMSDGDSVDSEGVVTEPPPTETIQDHKIGFTLTNTTDAAKDYYIQPSDMEGNPIADLPWQKVTLAPGESRPFAFSRPGTGAGGAGGSFKVAVIQKDWITDTEFGVTQQETLTGVWTSVPMVVPINNVSPTPSQQTSGPGSTTNQPPASQTQVSGESGVTAGQANTLNQNVLNELKRLGATVKAGADVAHSDAQQMLGKLGNGDPDMSGVEGKLDGVKDAVEGVGDAIDGLKGELTGPATGPGPGAAPSDGIEEAEEATGILGGMGEKLDTAKGRVGLIVLKFRSAASAFPGGGGTQSLDFVLNFGAWSVPFNISQYSNEIAFMRAAMLLAVCWSSMMISLRLVRDAFV</sequence>
<dbReference type="EMBL" id="QNRR01000002">
    <property type="protein sequence ID" value="RBP46389.1"/>
    <property type="molecule type" value="Genomic_DNA"/>
</dbReference>
<gene>
    <name evidence="3" type="ORF">DES53_102780</name>
</gene>
<comment type="caution">
    <text evidence="3">The sequence shown here is derived from an EMBL/GenBank/DDBJ whole genome shotgun (WGS) entry which is preliminary data.</text>
</comment>
<keyword evidence="2" id="KW-0812">Transmembrane</keyword>
<evidence type="ECO:0000256" key="1">
    <source>
        <dbReference type="SAM" id="MobiDB-lite"/>
    </source>
</evidence>
<organism evidence="3 4">
    <name type="scientific">Roseimicrobium gellanilyticum</name>
    <dbReference type="NCBI Taxonomy" id="748857"/>
    <lineage>
        <taxon>Bacteria</taxon>
        <taxon>Pseudomonadati</taxon>
        <taxon>Verrucomicrobiota</taxon>
        <taxon>Verrucomicrobiia</taxon>
        <taxon>Verrucomicrobiales</taxon>
        <taxon>Verrucomicrobiaceae</taxon>
        <taxon>Roseimicrobium</taxon>
    </lineage>
</organism>
<name>A0A366HT06_9BACT</name>
<evidence type="ECO:0000313" key="3">
    <source>
        <dbReference type="EMBL" id="RBP46389.1"/>
    </source>
</evidence>
<feature type="region of interest" description="Disordered" evidence="1">
    <location>
        <begin position="267"/>
        <end position="300"/>
    </location>
</feature>
<feature type="transmembrane region" description="Helical" evidence="2">
    <location>
        <begin position="463"/>
        <end position="485"/>
    </location>
</feature>
<dbReference type="Proteomes" id="UP000253426">
    <property type="component" value="Unassembled WGS sequence"/>
</dbReference>
<keyword evidence="2" id="KW-0472">Membrane</keyword>
<dbReference type="RefSeq" id="WP_147263297.1">
    <property type="nucleotide sequence ID" value="NZ_QNRR01000002.1"/>
</dbReference>